<dbReference type="EMBL" id="GL732528">
    <property type="protein sequence ID" value="EFX87354.1"/>
    <property type="molecule type" value="Genomic_DNA"/>
</dbReference>
<feature type="transmembrane region" description="Helical" evidence="11">
    <location>
        <begin position="199"/>
        <end position="221"/>
    </location>
</feature>
<keyword evidence="13" id="KW-1185">Reference proteome</keyword>
<evidence type="ECO:0000256" key="6">
    <source>
        <dbReference type="ARBA" id="ARBA00022753"/>
    </source>
</evidence>
<evidence type="ECO:0000256" key="9">
    <source>
        <dbReference type="ARBA" id="ARBA00023136"/>
    </source>
</evidence>
<evidence type="ECO:0000313" key="12">
    <source>
        <dbReference type="EMBL" id="EFX87354.1"/>
    </source>
</evidence>
<dbReference type="AlphaFoldDB" id="E9G0S3"/>
<dbReference type="KEGG" id="dpx:DAPPUDRAFT_43581"/>
<dbReference type="OrthoDB" id="9939933at2759"/>
<dbReference type="PhylomeDB" id="E9G0S3"/>
<name>E9G0S3_DAPPU</name>
<evidence type="ECO:0000256" key="3">
    <source>
        <dbReference type="ARBA" id="ARBA00004155"/>
    </source>
</evidence>
<dbReference type="GO" id="GO:0030670">
    <property type="term" value="C:phagocytic vesicle membrane"/>
    <property type="evidence" value="ECO:0000318"/>
    <property type="project" value="GO_Central"/>
</dbReference>
<reference evidence="12 13" key="1">
    <citation type="journal article" date="2011" name="Science">
        <title>The ecoresponsive genome of Daphnia pulex.</title>
        <authorList>
            <person name="Colbourne J.K."/>
            <person name="Pfrender M.E."/>
            <person name="Gilbert D."/>
            <person name="Thomas W.K."/>
            <person name="Tucker A."/>
            <person name="Oakley T.H."/>
            <person name="Tokishita S."/>
            <person name="Aerts A."/>
            <person name="Arnold G.J."/>
            <person name="Basu M.K."/>
            <person name="Bauer D.J."/>
            <person name="Caceres C.E."/>
            <person name="Carmel L."/>
            <person name="Casola C."/>
            <person name="Choi J.H."/>
            <person name="Detter J.C."/>
            <person name="Dong Q."/>
            <person name="Dusheyko S."/>
            <person name="Eads B.D."/>
            <person name="Frohlich T."/>
            <person name="Geiler-Samerotte K.A."/>
            <person name="Gerlach D."/>
            <person name="Hatcher P."/>
            <person name="Jogdeo S."/>
            <person name="Krijgsveld J."/>
            <person name="Kriventseva E.V."/>
            <person name="Kultz D."/>
            <person name="Laforsch C."/>
            <person name="Lindquist E."/>
            <person name="Lopez J."/>
            <person name="Manak J.R."/>
            <person name="Muller J."/>
            <person name="Pangilinan J."/>
            <person name="Patwardhan R.P."/>
            <person name="Pitluck S."/>
            <person name="Pritham E.J."/>
            <person name="Rechtsteiner A."/>
            <person name="Rho M."/>
            <person name="Rogozin I.B."/>
            <person name="Sakarya O."/>
            <person name="Salamov A."/>
            <person name="Schaack S."/>
            <person name="Shapiro H."/>
            <person name="Shiga Y."/>
            <person name="Skalitzky C."/>
            <person name="Smith Z."/>
            <person name="Souvorov A."/>
            <person name="Sung W."/>
            <person name="Tang Z."/>
            <person name="Tsuchiya D."/>
            <person name="Tu H."/>
            <person name="Vos H."/>
            <person name="Wang M."/>
            <person name="Wolf Y.I."/>
            <person name="Yamagata H."/>
            <person name="Yamada T."/>
            <person name="Ye Y."/>
            <person name="Shaw J.R."/>
            <person name="Andrews J."/>
            <person name="Crease T.J."/>
            <person name="Tang H."/>
            <person name="Lucas S.M."/>
            <person name="Robertson H.M."/>
            <person name="Bork P."/>
            <person name="Koonin E.V."/>
            <person name="Zdobnov E.M."/>
            <person name="Grigoriev I.V."/>
            <person name="Lynch M."/>
            <person name="Boore J.L."/>
        </authorList>
    </citation>
    <scope>NUCLEOTIDE SEQUENCE [LARGE SCALE GENOMIC DNA]</scope>
</reference>
<feature type="transmembrane region" description="Helical" evidence="11">
    <location>
        <begin position="168"/>
        <end position="193"/>
    </location>
</feature>
<keyword evidence="8 11" id="KW-1133">Transmembrane helix</keyword>
<evidence type="ECO:0000256" key="2">
    <source>
        <dbReference type="ARBA" id="ARBA00004107"/>
    </source>
</evidence>
<keyword evidence="7 11" id="KW-0378">Hydrolase</keyword>
<dbReference type="EC" id="3.1.3.78" evidence="4 11"/>
<comment type="catalytic activity">
    <reaction evidence="1 11">
        <text>a 1,2-diacyl-sn-glycero-3-phospho-(1D-myo-inositol-4,5-bisphosphate) + H2O = a 1,2-diacyl-sn-glycero-3-phospho-(1D-myo-inositol-5-phosphate) + phosphate</text>
        <dbReference type="Rhea" id="RHEA:25674"/>
        <dbReference type="ChEBI" id="CHEBI:15377"/>
        <dbReference type="ChEBI" id="CHEBI:43474"/>
        <dbReference type="ChEBI" id="CHEBI:57795"/>
        <dbReference type="ChEBI" id="CHEBI:58456"/>
        <dbReference type="EC" id="3.1.3.78"/>
    </reaction>
</comment>
<dbReference type="PANTHER" id="PTHR21014:SF6">
    <property type="entry name" value="PHOSPHATIDYLINOSITOL-4,5-BISPHOSPHATE 4-PHOSPHATASE"/>
    <property type="match status" value="1"/>
</dbReference>
<evidence type="ECO:0000256" key="7">
    <source>
        <dbReference type="ARBA" id="ARBA00022801"/>
    </source>
</evidence>
<keyword evidence="5 11" id="KW-0812">Transmembrane</keyword>
<dbReference type="InterPro" id="IPR019178">
    <property type="entry name" value="PtdIns-P2-Ptase"/>
</dbReference>
<keyword evidence="6 11" id="KW-0967">Endosome</keyword>
<dbReference type="PANTHER" id="PTHR21014">
    <property type="entry name" value="PHOSPHATIDYLINOSITOL-4,5-BISPHOSPHATE 4-PHOSPHATASE"/>
    <property type="match status" value="1"/>
</dbReference>
<evidence type="ECO:0000256" key="10">
    <source>
        <dbReference type="ARBA" id="ARBA00023228"/>
    </source>
</evidence>
<comment type="subcellular location">
    <subcellularLocation>
        <location evidence="2 11">Late endosome membrane</location>
        <topology evidence="2 11">Multi-pass membrane protein</topology>
    </subcellularLocation>
    <subcellularLocation>
        <location evidence="3 11">Lysosome membrane</location>
        <topology evidence="3 11">Multi-pass membrane protein</topology>
    </subcellularLocation>
</comment>
<dbReference type="InParanoid" id="E9G0S3"/>
<evidence type="ECO:0000256" key="11">
    <source>
        <dbReference type="RuleBase" id="RU365008"/>
    </source>
</evidence>
<protein>
    <recommendedName>
        <fullName evidence="4 11">Phosphatidylinositol-4,5-bisphosphate 4-phosphatase</fullName>
        <ecNumber evidence="4 11">3.1.3.78</ecNumber>
    </recommendedName>
</protein>
<dbReference type="HOGENOM" id="CLU_087485_1_0_1"/>
<dbReference type="eggNOG" id="KOG4684">
    <property type="taxonomic scope" value="Eukaryota"/>
</dbReference>
<keyword evidence="10 11" id="KW-0458">Lysosome</keyword>
<keyword evidence="9 11" id="KW-0472">Membrane</keyword>
<dbReference type="GO" id="GO:0005886">
    <property type="term" value="C:plasma membrane"/>
    <property type="evidence" value="ECO:0000318"/>
    <property type="project" value="GO_Central"/>
</dbReference>
<proteinExistence type="predicted"/>
<evidence type="ECO:0000256" key="8">
    <source>
        <dbReference type="ARBA" id="ARBA00022989"/>
    </source>
</evidence>
<dbReference type="GO" id="GO:0034597">
    <property type="term" value="F:phosphatidylinositol-4,5-bisphosphate 4-phosphatase activity"/>
    <property type="evidence" value="ECO:0000318"/>
    <property type="project" value="GO_Central"/>
</dbReference>
<dbReference type="STRING" id="6669.E9G0S3"/>
<dbReference type="GO" id="GO:0046856">
    <property type="term" value="P:phosphatidylinositol dephosphorylation"/>
    <property type="evidence" value="ECO:0000318"/>
    <property type="project" value="GO_Central"/>
</dbReference>
<dbReference type="OMA" id="LWTEFTN"/>
<organism evidence="12 13">
    <name type="scientific">Daphnia pulex</name>
    <name type="common">Water flea</name>
    <dbReference type="NCBI Taxonomy" id="6669"/>
    <lineage>
        <taxon>Eukaryota</taxon>
        <taxon>Metazoa</taxon>
        <taxon>Ecdysozoa</taxon>
        <taxon>Arthropoda</taxon>
        <taxon>Crustacea</taxon>
        <taxon>Branchiopoda</taxon>
        <taxon>Diplostraca</taxon>
        <taxon>Cladocera</taxon>
        <taxon>Anomopoda</taxon>
        <taxon>Daphniidae</taxon>
        <taxon>Daphnia</taxon>
    </lineage>
</organism>
<dbReference type="Proteomes" id="UP000000305">
    <property type="component" value="Unassembled WGS sequence"/>
</dbReference>
<dbReference type="GO" id="GO:0005765">
    <property type="term" value="C:lysosomal membrane"/>
    <property type="evidence" value="ECO:0000318"/>
    <property type="project" value="GO_Central"/>
</dbReference>
<evidence type="ECO:0000313" key="13">
    <source>
        <dbReference type="Proteomes" id="UP000000305"/>
    </source>
</evidence>
<evidence type="ECO:0000256" key="1">
    <source>
        <dbReference type="ARBA" id="ARBA00001261"/>
    </source>
</evidence>
<accession>E9G0S3</accession>
<sequence length="234" mass="25668">MENGTLAQNYGATVAEAASPWKIIGAEQSTGGFQLIRCAACQTLFDISKQRHQSLVRCNQCNEATSMVRAPAGKKYVRCPCKCLLICHESASKIACPRPGCRRIINLAPKQSFQTPNSLPIFTCAYCSNQFLFNLPKSALNGCTYARCPDHDCKKVSSIGSPKFGRKWAIIFLMMSLVFTGAAVGLICTTSYTDESTKGGIFAVYVGMFLIAFLSFVRSLFYWTMRVSLIQGST</sequence>
<gene>
    <name evidence="12" type="ORF">DAPPUDRAFT_43581</name>
</gene>
<dbReference type="GO" id="GO:0031902">
    <property type="term" value="C:late endosome membrane"/>
    <property type="evidence" value="ECO:0000318"/>
    <property type="project" value="GO_Central"/>
</dbReference>
<comment type="function">
    <text evidence="11">Catalyzes the hydrolysis of phosphatidylinositol-4,5-bisphosphate (PtdIns-4,5-P2) to phosphatidylinositol-4-phosphate (PtdIns-4-P).</text>
</comment>
<dbReference type="Pfam" id="PF09788">
    <property type="entry name" value="Tmemb_55A"/>
    <property type="match status" value="1"/>
</dbReference>
<evidence type="ECO:0000256" key="5">
    <source>
        <dbReference type="ARBA" id="ARBA00022692"/>
    </source>
</evidence>
<evidence type="ECO:0000256" key="4">
    <source>
        <dbReference type="ARBA" id="ARBA00012936"/>
    </source>
</evidence>